<accession>A0A3A6SBV4</accession>
<dbReference type="RefSeq" id="WP_000737093.1">
    <property type="nucleotide sequence ID" value="NZ_BKBZ01000299.1"/>
</dbReference>
<dbReference type="EMBL" id="AASDBN010000056">
    <property type="protein sequence ID" value="EFB1699854.1"/>
    <property type="molecule type" value="Genomic_DNA"/>
</dbReference>
<dbReference type="EMBL" id="AASFMQ010000053">
    <property type="protein sequence ID" value="EFB3618009.1"/>
    <property type="molecule type" value="Genomic_DNA"/>
</dbReference>
<feature type="chain" id="PRO_5036335185" evidence="1">
    <location>
        <begin position="23"/>
        <end position="159"/>
    </location>
</feature>
<dbReference type="Proteomes" id="UP000531813">
    <property type="component" value="Unassembled WGS sequence"/>
</dbReference>
<dbReference type="GO" id="GO:0007155">
    <property type="term" value="P:cell adhesion"/>
    <property type="evidence" value="ECO:0007669"/>
    <property type="project" value="InterPro"/>
</dbReference>
<comment type="caution">
    <text evidence="4">The sequence shown here is derived from an EMBL/GenBank/DDBJ whole genome shotgun (WGS) entry which is preliminary data.</text>
</comment>
<dbReference type="EMBL" id="AASWIS010000064">
    <property type="protein sequence ID" value="EFH5895584.1"/>
    <property type="molecule type" value="Genomic_DNA"/>
</dbReference>
<evidence type="ECO:0000313" key="6">
    <source>
        <dbReference type="Proteomes" id="UP000533284"/>
    </source>
</evidence>
<dbReference type="GO" id="GO:0009289">
    <property type="term" value="C:pilus"/>
    <property type="evidence" value="ECO:0007669"/>
    <property type="project" value="InterPro"/>
</dbReference>
<dbReference type="AlphaFoldDB" id="A0A3A6SBV4"/>
<organism evidence="4 5">
    <name type="scientific">Escherichia coli</name>
    <dbReference type="NCBI Taxonomy" id="562"/>
    <lineage>
        <taxon>Bacteria</taxon>
        <taxon>Pseudomonadati</taxon>
        <taxon>Pseudomonadota</taxon>
        <taxon>Gammaproteobacteria</taxon>
        <taxon>Enterobacterales</taxon>
        <taxon>Enterobacteriaceae</taxon>
        <taxon>Escherichia</taxon>
    </lineage>
</organism>
<feature type="signal peptide" evidence="1">
    <location>
        <begin position="1"/>
        <end position="22"/>
    </location>
</feature>
<evidence type="ECO:0000313" key="5">
    <source>
        <dbReference type="Proteomes" id="UP000531813"/>
    </source>
</evidence>
<dbReference type="Gene3D" id="2.60.40.1090">
    <property type="entry name" value="Fimbrial-type adhesion domain"/>
    <property type="match status" value="1"/>
</dbReference>
<evidence type="ECO:0000313" key="2">
    <source>
        <dbReference type="EMBL" id="EFB1699854.1"/>
    </source>
</evidence>
<proteinExistence type="predicted"/>
<reference evidence="4 5" key="1">
    <citation type="submission" date="2019-12" db="EMBL/GenBank/DDBJ databases">
        <authorList>
            <consortium name="GenomeTrakr network: Whole genome sequencing for foodborne pathogen traceback"/>
        </authorList>
    </citation>
    <scope>NUCLEOTIDE SEQUENCE [LARGE SCALE GENOMIC DNA]</scope>
    <source>
        <strain evidence="2 6">PSU-1847</strain>
        <strain evidence="3 7">PSU-1859</strain>
        <strain evidence="4 5">PSU-2243</strain>
    </source>
</reference>
<dbReference type="Proteomes" id="UP000533284">
    <property type="component" value="Unassembled WGS sequence"/>
</dbReference>
<dbReference type="Proteomes" id="UP000543252">
    <property type="component" value="Unassembled WGS sequence"/>
</dbReference>
<keyword evidence="1" id="KW-0732">Signal</keyword>
<dbReference type="Pfam" id="PF06443">
    <property type="entry name" value="SEF14_adhesin"/>
    <property type="match status" value="1"/>
</dbReference>
<sequence length="159" mass="16008">MKKLTKIALVIGLFGTAITANAATSNVTATATIIGDATLSATYVAGAPLTTDNLKSQQIGTISLTGYNGTPAVADLNLSDTKASQGFLELKDTAGNALLAEAFINGGAIKLNGAYAAGTQATGNLPAGTTNIDLKTWGSQADIPAGEYTDNVTITLSNQ</sequence>
<gene>
    <name evidence="2" type="ORF">FJQ40_21045</name>
    <name evidence="3" type="ORF">FPS11_24465</name>
    <name evidence="4" type="ORF">GOP25_25915</name>
</gene>
<evidence type="ECO:0000256" key="1">
    <source>
        <dbReference type="SAM" id="SignalP"/>
    </source>
</evidence>
<protein>
    <submittedName>
        <fullName evidence="4">Fimbrial protein</fullName>
    </submittedName>
</protein>
<evidence type="ECO:0000313" key="7">
    <source>
        <dbReference type="Proteomes" id="UP000543252"/>
    </source>
</evidence>
<dbReference type="InterPro" id="IPR036937">
    <property type="entry name" value="Adhesion_dom_fimbrial_sf"/>
</dbReference>
<evidence type="ECO:0000313" key="3">
    <source>
        <dbReference type="EMBL" id="EFB3618009.1"/>
    </source>
</evidence>
<dbReference type="InterPro" id="IPR010498">
    <property type="entry name" value="SefA"/>
</dbReference>
<evidence type="ECO:0000313" key="4">
    <source>
        <dbReference type="EMBL" id="EFH5895584.1"/>
    </source>
</evidence>
<name>A0A3A6SBV4_ECOLX</name>